<gene>
    <name evidence="1" type="primary">hcpC_3</name>
    <name evidence="1" type="ORF">NCTC12714_00738</name>
</gene>
<proteinExistence type="predicted"/>
<name>A0A377PSI9_9HELI</name>
<dbReference type="EMBL" id="UGJE01000002">
    <property type="protein sequence ID" value="STQ85948.1"/>
    <property type="molecule type" value="Genomic_DNA"/>
</dbReference>
<dbReference type="Proteomes" id="UP000255139">
    <property type="component" value="Unassembled WGS sequence"/>
</dbReference>
<dbReference type="GO" id="GO:0008800">
    <property type="term" value="F:beta-lactamase activity"/>
    <property type="evidence" value="ECO:0007669"/>
    <property type="project" value="UniProtKB-EC"/>
</dbReference>
<sequence>MLFYYKSYVLLFAFLALVGCVRQDYSVSKESSFESLLNQSSQDKDLFALDSVSSIDSDNVSKYQRLDLDIVSLSQKINLFSKCYYYEDRGICDKILQGFKEECEDDLQGFACALVGISIVDNKSNLNTRDRVIALRYFIEGCKLKDSLSCMFLRKFYVSYGYEKEAQRLLDSITNICVKGGVFECFLLSNLYEGDPSFGDYREYIKEYRLMACNQDLAIACGYLDSLSLQKQDYKMYQKRACNLGMLAACDSSRELNELNMRSMHFRIFRVW</sequence>
<organism evidence="1 2">
    <name type="scientific">Helicobacter muridarum</name>
    <dbReference type="NCBI Taxonomy" id="216"/>
    <lineage>
        <taxon>Bacteria</taxon>
        <taxon>Pseudomonadati</taxon>
        <taxon>Campylobacterota</taxon>
        <taxon>Epsilonproteobacteria</taxon>
        <taxon>Campylobacterales</taxon>
        <taxon>Helicobacteraceae</taxon>
        <taxon>Helicobacter</taxon>
    </lineage>
</organism>
<dbReference type="PROSITE" id="PS51257">
    <property type="entry name" value="PROKAR_LIPOPROTEIN"/>
    <property type="match status" value="1"/>
</dbReference>
<dbReference type="EC" id="3.5.2.6" evidence="1"/>
<accession>A0A377PSI9</accession>
<evidence type="ECO:0000313" key="2">
    <source>
        <dbReference type="Proteomes" id="UP000255139"/>
    </source>
</evidence>
<dbReference type="AlphaFoldDB" id="A0A377PSI9"/>
<protein>
    <submittedName>
        <fullName evidence="1">Secreted protein</fullName>
        <ecNumber evidence="1">3.5.2.6</ecNumber>
    </submittedName>
</protein>
<evidence type="ECO:0000313" key="1">
    <source>
        <dbReference type="EMBL" id="STQ85948.1"/>
    </source>
</evidence>
<keyword evidence="1" id="KW-0378">Hydrolase</keyword>
<keyword evidence="2" id="KW-1185">Reference proteome</keyword>
<reference evidence="1 2" key="1">
    <citation type="submission" date="2018-06" db="EMBL/GenBank/DDBJ databases">
        <authorList>
            <consortium name="Pathogen Informatics"/>
            <person name="Doyle S."/>
        </authorList>
    </citation>
    <scope>NUCLEOTIDE SEQUENCE [LARGE SCALE GENOMIC DNA]</scope>
    <source>
        <strain evidence="1 2">NCTC12714</strain>
    </source>
</reference>